<accession>A0A645H592</accession>
<evidence type="ECO:0000256" key="7">
    <source>
        <dbReference type="SAM" id="Phobius"/>
    </source>
</evidence>
<keyword evidence="3" id="KW-0813">Transport</keyword>
<feature type="transmembrane region" description="Helical" evidence="7">
    <location>
        <begin position="156"/>
        <end position="174"/>
    </location>
</feature>
<keyword evidence="4 7" id="KW-0812">Transmembrane</keyword>
<keyword evidence="6 7" id="KW-0472">Membrane</keyword>
<comment type="similarity">
    <text evidence="2">Belongs to the sodium:solute symporter (SSF) (TC 2.A.21) family.</text>
</comment>
<dbReference type="InterPro" id="IPR001734">
    <property type="entry name" value="Na/solute_symporter"/>
</dbReference>
<dbReference type="PANTHER" id="PTHR48086">
    <property type="entry name" value="SODIUM/PROLINE SYMPORTER-RELATED"/>
    <property type="match status" value="1"/>
</dbReference>
<dbReference type="GO" id="GO:0005886">
    <property type="term" value="C:plasma membrane"/>
    <property type="evidence" value="ECO:0007669"/>
    <property type="project" value="TreeGrafter"/>
</dbReference>
<keyword evidence="5 7" id="KW-1133">Transmembrane helix</keyword>
<protein>
    <submittedName>
        <fullName evidence="8">Uncharacterized protein</fullName>
    </submittedName>
</protein>
<comment type="subcellular location">
    <subcellularLocation>
        <location evidence="1">Membrane</location>
        <topology evidence="1">Multi-pass membrane protein</topology>
    </subcellularLocation>
</comment>
<feature type="transmembrane region" description="Helical" evidence="7">
    <location>
        <begin position="130"/>
        <end position="150"/>
    </location>
</feature>
<name>A0A645H592_9ZZZZ</name>
<evidence type="ECO:0000256" key="6">
    <source>
        <dbReference type="ARBA" id="ARBA00023136"/>
    </source>
</evidence>
<dbReference type="InterPro" id="IPR038377">
    <property type="entry name" value="Na/Glc_symporter_sf"/>
</dbReference>
<evidence type="ECO:0000256" key="4">
    <source>
        <dbReference type="ARBA" id="ARBA00022692"/>
    </source>
</evidence>
<dbReference type="PROSITE" id="PS50283">
    <property type="entry name" value="NA_SOLUT_SYMP_3"/>
    <property type="match status" value="1"/>
</dbReference>
<feature type="transmembrane region" description="Helical" evidence="7">
    <location>
        <begin position="25"/>
        <end position="53"/>
    </location>
</feature>
<evidence type="ECO:0000256" key="5">
    <source>
        <dbReference type="ARBA" id="ARBA00022989"/>
    </source>
</evidence>
<dbReference type="AlphaFoldDB" id="A0A645H592"/>
<dbReference type="PANTHER" id="PTHR48086:SF7">
    <property type="entry name" value="SODIUM-SOLUTE SYMPORTER-RELATED"/>
    <property type="match status" value="1"/>
</dbReference>
<evidence type="ECO:0000256" key="1">
    <source>
        <dbReference type="ARBA" id="ARBA00004141"/>
    </source>
</evidence>
<feature type="transmembrane region" description="Helical" evidence="7">
    <location>
        <begin position="98"/>
        <end position="123"/>
    </location>
</feature>
<evidence type="ECO:0000313" key="8">
    <source>
        <dbReference type="EMBL" id="MPN34211.1"/>
    </source>
</evidence>
<proteinExistence type="inferred from homology"/>
<dbReference type="InterPro" id="IPR050277">
    <property type="entry name" value="Sodium:Solute_Symporter"/>
</dbReference>
<dbReference type="EMBL" id="VSSQ01087131">
    <property type="protein sequence ID" value="MPN34211.1"/>
    <property type="molecule type" value="Genomic_DNA"/>
</dbReference>
<dbReference type="Gene3D" id="1.20.1730.10">
    <property type="entry name" value="Sodium/glucose cotransporter"/>
    <property type="match status" value="1"/>
</dbReference>
<dbReference type="Pfam" id="PF00474">
    <property type="entry name" value="SSF"/>
    <property type="match status" value="1"/>
</dbReference>
<organism evidence="8">
    <name type="scientific">bioreactor metagenome</name>
    <dbReference type="NCBI Taxonomy" id="1076179"/>
    <lineage>
        <taxon>unclassified sequences</taxon>
        <taxon>metagenomes</taxon>
        <taxon>ecological metagenomes</taxon>
    </lineage>
</organism>
<gene>
    <name evidence="8" type="ORF">SDC9_181704</name>
</gene>
<evidence type="ECO:0000256" key="3">
    <source>
        <dbReference type="ARBA" id="ARBA00022448"/>
    </source>
</evidence>
<evidence type="ECO:0000256" key="2">
    <source>
        <dbReference type="ARBA" id="ARBA00006434"/>
    </source>
</evidence>
<dbReference type="GO" id="GO:0022857">
    <property type="term" value="F:transmembrane transporter activity"/>
    <property type="evidence" value="ECO:0007669"/>
    <property type="project" value="InterPro"/>
</dbReference>
<comment type="caution">
    <text evidence="8">The sequence shown here is derived from an EMBL/GenBank/DDBJ whole genome shotgun (WGS) entry which is preliminary data.</text>
</comment>
<feature type="transmembrane region" description="Helical" evidence="7">
    <location>
        <begin position="73"/>
        <end position="92"/>
    </location>
</feature>
<reference evidence="8" key="1">
    <citation type="submission" date="2019-08" db="EMBL/GenBank/DDBJ databases">
        <authorList>
            <person name="Kucharzyk K."/>
            <person name="Murdoch R.W."/>
            <person name="Higgins S."/>
            <person name="Loffler F."/>
        </authorList>
    </citation>
    <scope>NUCLEOTIDE SEQUENCE</scope>
</reference>
<sequence>MRINYPYIDPGQSFPFFVINNIHPFLGGAILATLLIAIVGTGSGMALGFGTIFINDIYKKFINKNVDSKKELFITRMIIILSLIVSSIFTIGNLKSSILTWGFMSMGLRATVLLVPMCGSLFFKGRINKGSAILSSILGIVAFIASSLIIDVNFDPLFVGIFISLMVVVIGSLFNKIKFNNKKTIL</sequence>